<dbReference type="SUPFAM" id="SSF55920">
    <property type="entry name" value="Creatinase/aminopeptidase"/>
    <property type="match status" value="1"/>
</dbReference>
<dbReference type="Gene3D" id="3.90.230.10">
    <property type="entry name" value="Creatinase/methionine aminopeptidase superfamily"/>
    <property type="match status" value="1"/>
</dbReference>
<evidence type="ECO:0000259" key="1">
    <source>
        <dbReference type="Pfam" id="PF00557"/>
    </source>
</evidence>
<evidence type="ECO:0000313" key="3">
    <source>
        <dbReference type="EMBL" id="SVB50490.1"/>
    </source>
</evidence>
<dbReference type="Pfam" id="PF00557">
    <property type="entry name" value="Peptidase_M24"/>
    <property type="match status" value="1"/>
</dbReference>
<feature type="domain" description="Creatinase N-terminal" evidence="2">
    <location>
        <begin position="16"/>
        <end position="156"/>
    </location>
</feature>
<dbReference type="InterPro" id="IPR029149">
    <property type="entry name" value="Creatin/AminoP/Spt16_N"/>
</dbReference>
<dbReference type="InterPro" id="IPR036005">
    <property type="entry name" value="Creatinase/aminopeptidase-like"/>
</dbReference>
<dbReference type="InterPro" id="IPR000587">
    <property type="entry name" value="Creatinase_N"/>
</dbReference>
<feature type="domain" description="Peptidase M24" evidence="1">
    <location>
        <begin position="165"/>
        <end position="353"/>
    </location>
</feature>
<dbReference type="PANTHER" id="PTHR46112">
    <property type="entry name" value="AMINOPEPTIDASE"/>
    <property type="match status" value="1"/>
</dbReference>
<dbReference type="CDD" id="cd01066">
    <property type="entry name" value="APP_MetAP"/>
    <property type="match status" value="1"/>
</dbReference>
<evidence type="ECO:0000259" key="2">
    <source>
        <dbReference type="Pfam" id="PF01321"/>
    </source>
</evidence>
<dbReference type="SUPFAM" id="SSF53092">
    <property type="entry name" value="Creatinase/prolidase N-terminal domain"/>
    <property type="match status" value="1"/>
</dbReference>
<gene>
    <name evidence="3" type="ORF">METZ01_LOCUS203344</name>
</gene>
<sequence>MFPTYASFTQAEHKERLARAREKLAMSGFEICVSVAPETHYYLAGYDTWVGVNSPQALVFSISGEAEPTLIVRNVDTRLATETTWLSDVRNYQLFADDFPGLVAGIAREKGWTGGRIAMELQSYALNAALFAELASALRPAEISDATRLLGDLRVIKSETEMRYVREAAGYANLGLDAAREALRAGATEIEVAAAVEGTMREAGSDYWAIPTEISSGPRTPGGHATPRHRVIVPGDIVHFEFAGVSHRYHATAVHTMACGTPSTRAAELYEVARASLAAGVSQCQSGTLVADIEEASLEPIRAAGLKDYANMRFGYGIGLAYPPVWLETLQISRGFEDRLVPGMVFVLHAYLQLDHEDIGIIQGGTWALTTDGLEQLVGGGDLPLETL</sequence>
<proteinExistence type="predicted"/>
<reference evidence="3" key="1">
    <citation type="submission" date="2018-05" db="EMBL/GenBank/DDBJ databases">
        <authorList>
            <person name="Lanie J.A."/>
            <person name="Ng W.-L."/>
            <person name="Kazmierczak K.M."/>
            <person name="Andrzejewski T.M."/>
            <person name="Davidsen T.M."/>
            <person name="Wayne K.J."/>
            <person name="Tettelin H."/>
            <person name="Glass J.I."/>
            <person name="Rusch D."/>
            <person name="Podicherti R."/>
            <person name="Tsui H.-C.T."/>
            <person name="Winkler M.E."/>
        </authorList>
    </citation>
    <scope>NUCLEOTIDE SEQUENCE</scope>
</reference>
<dbReference type="EMBL" id="UINC01044693">
    <property type="protein sequence ID" value="SVB50490.1"/>
    <property type="molecule type" value="Genomic_DNA"/>
</dbReference>
<protein>
    <recommendedName>
        <fullName evidence="4">Peptidase M24 domain-containing protein</fullName>
    </recommendedName>
</protein>
<dbReference type="Gene3D" id="3.40.350.10">
    <property type="entry name" value="Creatinase/prolidase N-terminal domain"/>
    <property type="match status" value="1"/>
</dbReference>
<dbReference type="InterPro" id="IPR050659">
    <property type="entry name" value="Peptidase_M24B"/>
</dbReference>
<evidence type="ECO:0008006" key="4">
    <source>
        <dbReference type="Google" id="ProtNLM"/>
    </source>
</evidence>
<accession>A0A382EIJ4</accession>
<organism evidence="3">
    <name type="scientific">marine metagenome</name>
    <dbReference type="NCBI Taxonomy" id="408172"/>
    <lineage>
        <taxon>unclassified sequences</taxon>
        <taxon>metagenomes</taxon>
        <taxon>ecological metagenomes</taxon>
    </lineage>
</organism>
<dbReference type="Pfam" id="PF01321">
    <property type="entry name" value="Creatinase_N"/>
    <property type="match status" value="1"/>
</dbReference>
<dbReference type="PANTHER" id="PTHR46112:SF2">
    <property type="entry name" value="XAA-PRO AMINOPEPTIDASE P-RELATED"/>
    <property type="match status" value="1"/>
</dbReference>
<dbReference type="AlphaFoldDB" id="A0A382EIJ4"/>
<name>A0A382EIJ4_9ZZZZ</name>
<dbReference type="InterPro" id="IPR000994">
    <property type="entry name" value="Pept_M24"/>
</dbReference>